<comment type="subcellular location">
    <subcellularLocation>
        <location evidence="8">Golgi apparatus</location>
        <location evidence="8">trans-Golgi network membrane</location>
        <topology evidence="8">Single-pass type IV membrane protein</topology>
    </subcellularLocation>
</comment>
<evidence type="ECO:0000256" key="9">
    <source>
        <dbReference type="SAM" id="MobiDB-lite"/>
    </source>
</evidence>
<evidence type="ECO:0000256" key="3">
    <source>
        <dbReference type="ARBA" id="ARBA00022692"/>
    </source>
</evidence>
<dbReference type="Gramene" id="OE9A057445T1">
    <property type="protein sequence ID" value="OE9A057445C1"/>
    <property type="gene ID" value="OE9A057445"/>
</dbReference>
<evidence type="ECO:0000256" key="2">
    <source>
        <dbReference type="ARBA" id="ARBA00022448"/>
    </source>
</evidence>
<dbReference type="CDD" id="cd21442">
    <property type="entry name" value="SNARE_NTD_STX6-like"/>
    <property type="match status" value="1"/>
</dbReference>
<dbReference type="EMBL" id="CACTIH010007481">
    <property type="protein sequence ID" value="CAA3014350.1"/>
    <property type="molecule type" value="Genomic_DNA"/>
</dbReference>
<evidence type="ECO:0000256" key="1">
    <source>
        <dbReference type="ARBA" id="ARBA00009063"/>
    </source>
</evidence>
<dbReference type="GO" id="GO:0016020">
    <property type="term" value="C:membrane"/>
    <property type="evidence" value="ECO:0007669"/>
    <property type="project" value="InterPro"/>
</dbReference>
<dbReference type="GO" id="GO:0015031">
    <property type="term" value="P:protein transport"/>
    <property type="evidence" value="ECO:0007669"/>
    <property type="project" value="UniProtKB-KW"/>
</dbReference>
<evidence type="ECO:0000256" key="7">
    <source>
        <dbReference type="ARBA" id="ARBA00023136"/>
    </source>
</evidence>
<dbReference type="AlphaFoldDB" id="A0A8S0UA53"/>
<evidence type="ECO:0000256" key="5">
    <source>
        <dbReference type="ARBA" id="ARBA00022989"/>
    </source>
</evidence>
<keyword evidence="6" id="KW-0333">Golgi apparatus</keyword>
<keyword evidence="2" id="KW-0813">Transport</keyword>
<dbReference type="GO" id="GO:0005794">
    <property type="term" value="C:Golgi apparatus"/>
    <property type="evidence" value="ECO:0007669"/>
    <property type="project" value="UniProtKB-SubCell"/>
</dbReference>
<keyword evidence="7 10" id="KW-0472">Membrane</keyword>
<evidence type="ECO:0000313" key="13">
    <source>
        <dbReference type="Proteomes" id="UP000594638"/>
    </source>
</evidence>
<evidence type="ECO:0000313" key="12">
    <source>
        <dbReference type="EMBL" id="CAA3014350.1"/>
    </source>
</evidence>
<comment type="similarity">
    <text evidence="1">Belongs to the syntaxin family.</text>
</comment>
<keyword evidence="5 10" id="KW-1133">Transmembrane helix</keyword>
<keyword evidence="13" id="KW-1185">Reference proteome</keyword>
<dbReference type="SUPFAM" id="SSF47661">
    <property type="entry name" value="t-snare proteins"/>
    <property type="match status" value="1"/>
</dbReference>
<evidence type="ECO:0000256" key="6">
    <source>
        <dbReference type="ARBA" id="ARBA00023034"/>
    </source>
</evidence>
<comment type="caution">
    <text evidence="12">The sequence shown here is derived from an EMBL/GenBank/DDBJ whole genome shotgun (WGS) entry which is preliminary data.</text>
</comment>
<keyword evidence="4" id="KW-0653">Protein transport</keyword>
<dbReference type="OrthoDB" id="1889309at2759"/>
<dbReference type="InterPro" id="IPR015260">
    <property type="entry name" value="Syntaxin-6/10/61_N"/>
</dbReference>
<feature type="region of interest" description="Disordered" evidence="9">
    <location>
        <begin position="138"/>
        <end position="160"/>
    </location>
</feature>
<organism evidence="12 13">
    <name type="scientific">Olea europaea subsp. europaea</name>
    <dbReference type="NCBI Taxonomy" id="158383"/>
    <lineage>
        <taxon>Eukaryota</taxon>
        <taxon>Viridiplantae</taxon>
        <taxon>Streptophyta</taxon>
        <taxon>Embryophyta</taxon>
        <taxon>Tracheophyta</taxon>
        <taxon>Spermatophyta</taxon>
        <taxon>Magnoliopsida</taxon>
        <taxon>eudicotyledons</taxon>
        <taxon>Gunneridae</taxon>
        <taxon>Pentapetalae</taxon>
        <taxon>asterids</taxon>
        <taxon>lamiids</taxon>
        <taxon>Lamiales</taxon>
        <taxon>Oleaceae</taxon>
        <taxon>Oleeae</taxon>
        <taxon>Olea</taxon>
    </lineage>
</organism>
<dbReference type="Pfam" id="PF09177">
    <property type="entry name" value="STX6_10_61_N"/>
    <property type="match status" value="1"/>
</dbReference>
<accession>A0A8S0UA53</accession>
<feature type="transmembrane region" description="Helical" evidence="10">
    <location>
        <begin position="307"/>
        <end position="328"/>
    </location>
</feature>
<dbReference type="PANTHER" id="PTHR34949">
    <property type="entry name" value="OS05G0443700 PROTEIN"/>
    <property type="match status" value="1"/>
</dbReference>
<gene>
    <name evidence="12" type="ORF">OLEA9_A057445</name>
</gene>
<evidence type="ECO:0000256" key="8">
    <source>
        <dbReference type="ARBA" id="ARBA00037801"/>
    </source>
</evidence>
<dbReference type="PANTHER" id="PTHR34949:SF3">
    <property type="entry name" value="OS08G0244100 PROTEIN"/>
    <property type="match status" value="1"/>
</dbReference>
<evidence type="ECO:0000259" key="11">
    <source>
        <dbReference type="Pfam" id="PF09177"/>
    </source>
</evidence>
<dbReference type="GO" id="GO:0048193">
    <property type="term" value="P:Golgi vesicle transport"/>
    <property type="evidence" value="ECO:0007669"/>
    <property type="project" value="InterPro"/>
</dbReference>
<feature type="domain" description="Syntaxin 6/10/61 N-terminal" evidence="11">
    <location>
        <begin position="13"/>
        <end position="104"/>
    </location>
</feature>
<dbReference type="FunFam" id="1.20.58.90:FF:000004">
    <property type="entry name" value="Syntaxin 10"/>
    <property type="match status" value="1"/>
</dbReference>
<protein>
    <submittedName>
        <fullName evidence="12">Syntaxin 6, N-terminal</fullName>
    </submittedName>
</protein>
<name>A0A8S0UA53_OLEEU</name>
<evidence type="ECO:0000256" key="10">
    <source>
        <dbReference type="SAM" id="Phobius"/>
    </source>
</evidence>
<reference evidence="12 13" key="1">
    <citation type="submission" date="2019-12" db="EMBL/GenBank/DDBJ databases">
        <authorList>
            <person name="Alioto T."/>
            <person name="Alioto T."/>
            <person name="Gomez Garrido J."/>
        </authorList>
    </citation>
    <scope>NUCLEOTIDE SEQUENCE [LARGE SCALE GENOMIC DNA]</scope>
</reference>
<dbReference type="Gene3D" id="1.20.58.90">
    <property type="match status" value="1"/>
</dbReference>
<sequence length="330" mass="38019">MLVAHSFDLWQKDIFFCAAEEVQQSADIMESAYRTWLRARKEGVTGPNLDELSRELQMALGTAKWQLEEFERAVRLSYRNHADEVTKTRHRQFVSVIKDQIFRVEAALKESYTVDRNQLFSWVNLNEEERDDLALFLSGTPDTPRTELGEPATGPFKEKNNTRKDVSLYSKVGSKTQIPIKTKGFEEIVTSNVEAKCFIEAEEKEIPETRDEPSSRRVCNLPGVSALEIVIDNDNEERNALVEASPKERGSKPCYWRSRCEDHPQAKGGVLTYTQLKIFNFNNQLFKRTPRNQRQQQISPTLPVHSIRLILVLMLTLFLAGKLFAWIITH</sequence>
<dbReference type="Proteomes" id="UP000594638">
    <property type="component" value="Unassembled WGS sequence"/>
</dbReference>
<dbReference type="InterPro" id="IPR010989">
    <property type="entry name" value="SNARE"/>
</dbReference>
<evidence type="ECO:0000256" key="4">
    <source>
        <dbReference type="ARBA" id="ARBA00022927"/>
    </source>
</evidence>
<proteinExistence type="inferred from homology"/>
<keyword evidence="3 10" id="KW-0812">Transmembrane</keyword>